<keyword evidence="4" id="KW-0175">Coiled coil</keyword>
<protein>
    <submittedName>
        <fullName evidence="6">TPR repeat protein</fullName>
    </submittedName>
</protein>
<dbReference type="GO" id="GO:0030288">
    <property type="term" value="C:outer membrane-bounded periplasmic space"/>
    <property type="evidence" value="ECO:0007669"/>
    <property type="project" value="TreeGrafter"/>
</dbReference>
<dbReference type="SUPFAM" id="SSF53822">
    <property type="entry name" value="Periplasmic binding protein-like I"/>
    <property type="match status" value="1"/>
</dbReference>
<dbReference type="AlphaFoldDB" id="A0A081BYA9"/>
<dbReference type="InterPro" id="IPR011990">
    <property type="entry name" value="TPR-like_helical_dom_sf"/>
</dbReference>
<dbReference type="GO" id="GO:0030246">
    <property type="term" value="F:carbohydrate binding"/>
    <property type="evidence" value="ECO:0007669"/>
    <property type="project" value="TreeGrafter"/>
</dbReference>
<evidence type="ECO:0000313" key="7">
    <source>
        <dbReference type="Proteomes" id="UP000030661"/>
    </source>
</evidence>
<evidence type="ECO:0000313" key="6">
    <source>
        <dbReference type="EMBL" id="GAK57314.1"/>
    </source>
</evidence>
<keyword evidence="7" id="KW-1185">Reference proteome</keyword>
<organism evidence="6">
    <name type="scientific">Vecturithrix granuli</name>
    <dbReference type="NCBI Taxonomy" id="1499967"/>
    <lineage>
        <taxon>Bacteria</taxon>
        <taxon>Candidatus Moduliflexota</taxon>
        <taxon>Candidatus Vecturitrichia</taxon>
        <taxon>Candidatus Vecturitrichales</taxon>
        <taxon>Candidatus Vecturitrichaceae</taxon>
        <taxon>Candidatus Vecturithrix</taxon>
    </lineage>
</organism>
<dbReference type="Gene3D" id="1.25.40.10">
    <property type="entry name" value="Tetratricopeptide repeat domain"/>
    <property type="match status" value="1"/>
</dbReference>
<evidence type="ECO:0000256" key="4">
    <source>
        <dbReference type="SAM" id="Coils"/>
    </source>
</evidence>
<dbReference type="PROSITE" id="PS50005">
    <property type="entry name" value="TPR"/>
    <property type="match status" value="1"/>
</dbReference>
<sequence length="1238" mass="144796">MPEPIAFIGREDELNKISDVIEHSDQSHIFCIDGPGGIGKTRLLQEIQQKYLQPKYSIIREPIKRKDVTITILQEFTDDEWSEEFTAGVRDMAAKLDIKFSEFDAQHDIDNMVELLNAIISSSPDVLIIRHGTNEQLRPLLEQANEHNIKVLAFDNLLQKLPALTTRVIHEEEAGMRLSLELLAKDINYQGEIIIAGVKGTESHERRKKYLLETLEHEFPDISMIQEFSVRQREIGEDECGTVEEIRNLFKKHPNVKAFWATWNTIARNVIQAIIEEKRTDIKVYSFDFSTKDIDGFLAKESPWQATVTTDPRESGAIIMRLATQAAYGHPIKRHYRLTSRLLTQLDIKEHARNPEYLQGQSEIGWTAWMKSLYEQKSYSEKHIVPLSEIIDFDDLNLLNPLSLGMTLAKHLNSNLFEPFFQAQTDYQKMQEGGTSQERLKEEEKRLNKEFADCVNEISKQKRIVLFFDTSERLKKEEEIWNNLKDKLAQLENVVVLLAGRNAETLNQSLQTSQFPYPIHLIRLSPLSKVECRKYLQEKQKRISLKLGFELEEKLLVLAQGKPILLDLAVEWRARGISLQWVFEEQIEKWESLPEKRQWEFEKYLLMHFQEMRSTINELIVLMAYIFPVNTAMIAELFPKEHAEELFEELKGYVFVKQLPNNYIKLHDEMERMLQTHIWPDIDPDEGRRKWYSKRIIPYLEHEIQRLSLHIESQRERLIALERVDQKTEVLMLSLSINEAEQNLWYFKEQYLNHTLRVECAKAIFIFDSLFHEATKSSAFFSLRKKLFEKVFRHYNEMSPVQQVILDISQIQLCYDDGKYEDVEAKCKEVLQKADLTVEQQIDLYLKRANAKTRVGDLRTSIQYFEQAKKLAETSRLPIWVIKTTNALGWIHRLRGDLKRAQKYYLEARRLCFDQEKGPKNPFIRDDYGWILNNLAFVYSNSSATRETAVSIALSAIEHWKSIRNDIGLAAGYSMLGIAYYRNDKPESAFEAFYKAEKLSKTRDDKEGLGLIYAWRGNLFRIIHKLDEAEHDLKKALDIGSHNIKAMTHCRLGRLYMSQKKWTIAIGHFKKSIQFAQEIPDYLYWLVSIARLIMIAAEQQQYSRFDEYNQQLQTFLDLLKQEDMEPDQNNLGIAKIGLARMVFRQNDNKKVETIVALLKQGISLVVEYGWYANRDGVSRLSVIEQDFHKISSDIIRSVGQQLVDFVIHKELENIAYSSATQMMYKWANWKVEESSHEA</sequence>
<dbReference type="EMBL" id="DF820465">
    <property type="protein sequence ID" value="GAK57314.1"/>
    <property type="molecule type" value="Genomic_DNA"/>
</dbReference>
<evidence type="ECO:0000259" key="5">
    <source>
        <dbReference type="Pfam" id="PF13407"/>
    </source>
</evidence>
<dbReference type="SUPFAM" id="SSF48452">
    <property type="entry name" value="TPR-like"/>
    <property type="match status" value="2"/>
</dbReference>
<dbReference type="PANTHER" id="PTHR30036:SF7">
    <property type="entry name" value="ABC TRANSPORTER PERIPLASMIC-BINDING PROTEIN YPHF"/>
    <property type="match status" value="1"/>
</dbReference>
<dbReference type="SUPFAM" id="SSF52540">
    <property type="entry name" value="P-loop containing nucleoside triphosphate hydrolases"/>
    <property type="match status" value="1"/>
</dbReference>
<comment type="subcellular location">
    <subcellularLocation>
        <location evidence="1">Cell envelope</location>
    </subcellularLocation>
</comment>
<name>A0A081BYA9_VECG1</name>
<evidence type="ECO:0000256" key="2">
    <source>
        <dbReference type="ARBA" id="ARBA00007639"/>
    </source>
</evidence>
<evidence type="ECO:0000256" key="3">
    <source>
        <dbReference type="PROSITE-ProRule" id="PRU00339"/>
    </source>
</evidence>
<gene>
    <name evidence="6" type="ORF">U27_04279</name>
</gene>
<dbReference type="eggNOG" id="COG1672">
    <property type="taxonomic scope" value="Bacteria"/>
</dbReference>
<dbReference type="PANTHER" id="PTHR30036">
    <property type="entry name" value="D-XYLOSE-BINDING PERIPLASMIC PROTEIN"/>
    <property type="match status" value="1"/>
</dbReference>
<dbReference type="STRING" id="1499967.U27_04279"/>
<dbReference type="InterPro" id="IPR027417">
    <property type="entry name" value="P-loop_NTPase"/>
</dbReference>
<reference evidence="6" key="1">
    <citation type="journal article" date="2015" name="PeerJ">
        <title>First genomic representation of candidate bacterial phylum KSB3 points to enhanced environmental sensing as a trigger of wastewater bulking.</title>
        <authorList>
            <person name="Sekiguchi Y."/>
            <person name="Ohashi A."/>
            <person name="Parks D.H."/>
            <person name="Yamauchi T."/>
            <person name="Tyson G.W."/>
            <person name="Hugenholtz P."/>
        </authorList>
    </citation>
    <scope>NUCLEOTIDE SEQUENCE [LARGE SCALE GENOMIC DNA]</scope>
</reference>
<dbReference type="Pfam" id="PF13407">
    <property type="entry name" value="Peripla_BP_4"/>
    <property type="match status" value="1"/>
</dbReference>
<dbReference type="SMART" id="SM00028">
    <property type="entry name" value="TPR"/>
    <property type="match status" value="5"/>
</dbReference>
<dbReference type="Gene3D" id="3.40.50.2300">
    <property type="match status" value="2"/>
</dbReference>
<dbReference type="InterPro" id="IPR019734">
    <property type="entry name" value="TPR_rpt"/>
</dbReference>
<dbReference type="HOGENOM" id="CLU_266940_0_0_0"/>
<dbReference type="eggNOG" id="COG0457">
    <property type="taxonomic scope" value="Bacteria"/>
</dbReference>
<dbReference type="eggNOG" id="COG1879">
    <property type="taxonomic scope" value="Bacteria"/>
</dbReference>
<dbReference type="InterPro" id="IPR025997">
    <property type="entry name" value="SBP_2_dom"/>
</dbReference>
<accession>A0A081BYA9</accession>
<dbReference type="InterPro" id="IPR028082">
    <property type="entry name" value="Peripla_BP_I"/>
</dbReference>
<dbReference type="Proteomes" id="UP000030661">
    <property type="component" value="Unassembled WGS sequence"/>
</dbReference>
<feature type="coiled-coil region" evidence="4">
    <location>
        <begin position="437"/>
        <end position="494"/>
    </location>
</feature>
<keyword evidence="3" id="KW-0802">TPR repeat</keyword>
<feature type="repeat" description="TPR" evidence="3">
    <location>
        <begin position="970"/>
        <end position="1003"/>
    </location>
</feature>
<feature type="domain" description="Periplasmic binding protein" evidence="5">
    <location>
        <begin position="74"/>
        <end position="329"/>
    </location>
</feature>
<evidence type="ECO:0000256" key="1">
    <source>
        <dbReference type="ARBA" id="ARBA00004196"/>
    </source>
</evidence>
<dbReference type="InterPro" id="IPR050555">
    <property type="entry name" value="Bact_Solute-Bind_Prot2"/>
</dbReference>
<proteinExistence type="inferred from homology"/>
<comment type="similarity">
    <text evidence="2">Belongs to the bacterial solute-binding protein 2 family.</text>
</comment>